<dbReference type="GO" id="GO:0003677">
    <property type="term" value="F:DNA binding"/>
    <property type="evidence" value="ECO:0007669"/>
    <property type="project" value="UniProtKB-KW"/>
</dbReference>
<dbReference type="SMART" id="SM00066">
    <property type="entry name" value="GAL4"/>
    <property type="match status" value="1"/>
</dbReference>
<evidence type="ECO:0000313" key="9">
    <source>
        <dbReference type="EMBL" id="OKL61276.1"/>
    </source>
</evidence>
<dbReference type="AlphaFoldDB" id="A0A225B220"/>
<dbReference type="Proteomes" id="UP000214365">
    <property type="component" value="Unassembled WGS sequence"/>
</dbReference>
<feature type="region of interest" description="Disordered" evidence="7">
    <location>
        <begin position="114"/>
        <end position="133"/>
    </location>
</feature>
<evidence type="ECO:0000256" key="4">
    <source>
        <dbReference type="ARBA" id="ARBA00023125"/>
    </source>
</evidence>
<feature type="compositionally biased region" description="Basic and acidic residues" evidence="7">
    <location>
        <begin position="12"/>
        <end position="25"/>
    </location>
</feature>
<dbReference type="PANTHER" id="PTHR46910:SF3">
    <property type="entry name" value="HALOTOLERANCE PROTEIN 9-RELATED"/>
    <property type="match status" value="1"/>
</dbReference>
<dbReference type="InterPro" id="IPR050987">
    <property type="entry name" value="AtrR-like"/>
</dbReference>
<proteinExistence type="predicted"/>
<gene>
    <name evidence="9" type="ORF">UA08_03355</name>
</gene>
<dbReference type="InterPro" id="IPR001138">
    <property type="entry name" value="Zn2Cys6_DnaBD"/>
</dbReference>
<evidence type="ECO:0000256" key="3">
    <source>
        <dbReference type="ARBA" id="ARBA00023015"/>
    </source>
</evidence>
<dbReference type="Pfam" id="PF00172">
    <property type="entry name" value="Zn_clus"/>
    <property type="match status" value="1"/>
</dbReference>
<dbReference type="PANTHER" id="PTHR46910">
    <property type="entry name" value="TRANSCRIPTION FACTOR PDR1"/>
    <property type="match status" value="1"/>
</dbReference>
<feature type="region of interest" description="Disordered" evidence="7">
    <location>
        <begin position="77"/>
        <end position="98"/>
    </location>
</feature>
<organism evidence="9 10">
    <name type="scientific">Talaromyces atroroseus</name>
    <dbReference type="NCBI Taxonomy" id="1441469"/>
    <lineage>
        <taxon>Eukaryota</taxon>
        <taxon>Fungi</taxon>
        <taxon>Dikarya</taxon>
        <taxon>Ascomycota</taxon>
        <taxon>Pezizomycotina</taxon>
        <taxon>Eurotiomycetes</taxon>
        <taxon>Eurotiomycetidae</taxon>
        <taxon>Eurotiales</taxon>
        <taxon>Trichocomaceae</taxon>
        <taxon>Talaromyces</taxon>
        <taxon>Talaromyces sect. Trachyspermi</taxon>
    </lineage>
</organism>
<comment type="subcellular location">
    <subcellularLocation>
        <location evidence="1">Nucleus</location>
    </subcellularLocation>
</comment>
<dbReference type="EMBL" id="LFMY01000004">
    <property type="protein sequence ID" value="OKL61276.1"/>
    <property type="molecule type" value="Genomic_DNA"/>
</dbReference>
<dbReference type="GeneID" id="31003110"/>
<evidence type="ECO:0000256" key="6">
    <source>
        <dbReference type="ARBA" id="ARBA00023242"/>
    </source>
</evidence>
<comment type="caution">
    <text evidence="9">The sequence shown here is derived from an EMBL/GenBank/DDBJ whole genome shotgun (WGS) entry which is preliminary data.</text>
</comment>
<keyword evidence="5" id="KW-0804">Transcription</keyword>
<evidence type="ECO:0000256" key="1">
    <source>
        <dbReference type="ARBA" id="ARBA00004123"/>
    </source>
</evidence>
<evidence type="ECO:0000256" key="2">
    <source>
        <dbReference type="ARBA" id="ARBA00022723"/>
    </source>
</evidence>
<evidence type="ECO:0000256" key="5">
    <source>
        <dbReference type="ARBA" id="ARBA00023163"/>
    </source>
</evidence>
<dbReference type="GO" id="GO:0008270">
    <property type="term" value="F:zinc ion binding"/>
    <property type="evidence" value="ECO:0007669"/>
    <property type="project" value="InterPro"/>
</dbReference>
<name>A0A225B220_TALAT</name>
<dbReference type="PROSITE" id="PS50048">
    <property type="entry name" value="ZN2_CY6_FUNGAL_2"/>
    <property type="match status" value="1"/>
</dbReference>
<dbReference type="RefSeq" id="XP_020121397.1">
    <property type="nucleotide sequence ID" value="XM_020265646.1"/>
</dbReference>
<keyword evidence="6" id="KW-0539">Nucleus</keyword>
<keyword evidence="3" id="KW-0805">Transcription regulation</keyword>
<dbReference type="OrthoDB" id="4222386at2759"/>
<dbReference type="Gene3D" id="4.10.240.10">
    <property type="entry name" value="Zn(2)-C6 fungal-type DNA-binding domain"/>
    <property type="match status" value="1"/>
</dbReference>
<accession>A0A225B220</accession>
<keyword evidence="4" id="KW-0238">DNA-binding</keyword>
<dbReference type="STRING" id="1441469.A0A225B220"/>
<dbReference type="SUPFAM" id="SSF57701">
    <property type="entry name" value="Zn2/Cys6 DNA-binding domain"/>
    <property type="match status" value="1"/>
</dbReference>
<feature type="domain" description="Zn(2)-C6 fungal-type" evidence="8">
    <location>
        <begin position="10"/>
        <end position="47"/>
    </location>
</feature>
<dbReference type="InterPro" id="IPR036864">
    <property type="entry name" value="Zn2-C6_fun-type_DNA-bd_sf"/>
</dbReference>
<evidence type="ECO:0000259" key="8">
    <source>
        <dbReference type="PROSITE" id="PS50048"/>
    </source>
</evidence>
<reference evidence="9 10" key="1">
    <citation type="submission" date="2015-06" db="EMBL/GenBank/DDBJ databases">
        <title>Talaromyces atroroseus IBT 11181 draft genome.</title>
        <authorList>
            <person name="Rasmussen K.B."/>
            <person name="Rasmussen S."/>
            <person name="Petersen B."/>
            <person name="Sicheritz-Ponten T."/>
            <person name="Mortensen U.H."/>
            <person name="Thrane U."/>
        </authorList>
    </citation>
    <scope>NUCLEOTIDE SEQUENCE [LARGE SCALE GENOMIC DNA]</scope>
    <source>
        <strain evidence="9 10">IBT 11181</strain>
    </source>
</reference>
<evidence type="ECO:0000256" key="7">
    <source>
        <dbReference type="SAM" id="MobiDB-lite"/>
    </source>
</evidence>
<sequence>METSRRQLHSCDPCRKGKRRCDAPKNRKDTGFSGCYNCKRWKKECTFNWLSSKRIDAAGGRRKAPVYIAEKSIPSVVSSDDDALSDEQSRSLPSYPATSDDMFASGDFANFALSFTSDPQDREGTESGAEQSEYYPWSLEIPVDWQNSGTTQRSQRELESLINSSENSFDVIQRPEGEYSPSSFNFVAPGYEQISLKASSTPSSNQRPIPRFPSSFCIASENTADQYARSTMTRNLIRIYHDSMENALSCWLTEHNCPYSDLASTVLPNGERQEWGPNWSNRMCIRVCRLDRASSSIRGRALSAEEDKTAARVLNLAIIAFASQWTQHAQKGATLSVPETISRDERSIREYVWNEARHGLEHSTTIPSFRIIFANIIFSLTQSPLDSRQDKGLGQLLENDSAPTFLETANRQLFTFRHKFVKYVREAPPRVKELRGGSIGLAVTDESEILNPSGPLQVDPILASHEHRNTLNLLFWLGVMFDTLSAAMYQRPLVVSDEDSQVASAPPAILDPQDQLQLGFGRIAENRNHKKQDMWGEFFLHRTERHKLSGEQPRWPCSYDEAASVLSEATPVKVLLYRRVTQLQTLVYRGASCDVLEGVIQKTLLVYRHWNCTYRRFMLDCVENHDLLPPRIQSWYVILDGHWHLATMLLADAIEGIDNGRLGFESERETRKATSLVSTLRTEHAFMVGALARASLHGQNPSMHRHFHDSLNEVAFLVEPWTVVLIHSFAKAAYISLETLDNLNDIILTDSFRQNCESCICALQYLGRKSDMASMVARNLSILLDLKLAQIL</sequence>
<protein>
    <submittedName>
        <fullName evidence="9">Regulatory protein alcR</fullName>
    </submittedName>
</protein>
<keyword evidence="10" id="KW-1185">Reference proteome</keyword>
<dbReference type="GO" id="GO:0000981">
    <property type="term" value="F:DNA-binding transcription factor activity, RNA polymerase II-specific"/>
    <property type="evidence" value="ECO:0007669"/>
    <property type="project" value="InterPro"/>
</dbReference>
<dbReference type="GO" id="GO:0005634">
    <property type="term" value="C:nucleus"/>
    <property type="evidence" value="ECO:0007669"/>
    <property type="project" value="UniProtKB-SubCell"/>
</dbReference>
<keyword evidence="2" id="KW-0479">Metal-binding</keyword>
<evidence type="ECO:0000313" key="10">
    <source>
        <dbReference type="Proteomes" id="UP000214365"/>
    </source>
</evidence>
<dbReference type="CDD" id="cd00067">
    <property type="entry name" value="GAL4"/>
    <property type="match status" value="1"/>
</dbReference>
<feature type="region of interest" description="Disordered" evidence="7">
    <location>
        <begin position="1"/>
        <end position="25"/>
    </location>
</feature>